<evidence type="ECO:0000313" key="2">
    <source>
        <dbReference type="Proteomes" id="UP001054837"/>
    </source>
</evidence>
<dbReference type="AlphaFoldDB" id="A0AAV4PYB2"/>
<reference evidence="1 2" key="1">
    <citation type="submission" date="2021-06" db="EMBL/GenBank/DDBJ databases">
        <title>Caerostris darwini draft genome.</title>
        <authorList>
            <person name="Kono N."/>
            <person name="Arakawa K."/>
        </authorList>
    </citation>
    <scope>NUCLEOTIDE SEQUENCE [LARGE SCALE GENOMIC DNA]</scope>
</reference>
<evidence type="ECO:0008006" key="3">
    <source>
        <dbReference type="Google" id="ProtNLM"/>
    </source>
</evidence>
<keyword evidence="2" id="KW-1185">Reference proteome</keyword>
<gene>
    <name evidence="1" type="ORF">CDAR_494851</name>
</gene>
<accession>A0AAV4PYB2</accession>
<dbReference type="Proteomes" id="UP001054837">
    <property type="component" value="Unassembled WGS sequence"/>
</dbReference>
<dbReference type="EMBL" id="BPLQ01003546">
    <property type="protein sequence ID" value="GIY01214.1"/>
    <property type="molecule type" value="Genomic_DNA"/>
</dbReference>
<protein>
    <recommendedName>
        <fullName evidence="3">Secreted protein</fullName>
    </recommendedName>
</protein>
<name>A0AAV4PYB2_9ARAC</name>
<organism evidence="1 2">
    <name type="scientific">Caerostris darwini</name>
    <dbReference type="NCBI Taxonomy" id="1538125"/>
    <lineage>
        <taxon>Eukaryota</taxon>
        <taxon>Metazoa</taxon>
        <taxon>Ecdysozoa</taxon>
        <taxon>Arthropoda</taxon>
        <taxon>Chelicerata</taxon>
        <taxon>Arachnida</taxon>
        <taxon>Araneae</taxon>
        <taxon>Araneomorphae</taxon>
        <taxon>Entelegynae</taxon>
        <taxon>Araneoidea</taxon>
        <taxon>Araneidae</taxon>
        <taxon>Caerostris</taxon>
    </lineage>
</organism>
<evidence type="ECO:0000313" key="1">
    <source>
        <dbReference type="EMBL" id="GIY01214.1"/>
    </source>
</evidence>
<comment type="caution">
    <text evidence="1">The sequence shown here is derived from an EMBL/GenBank/DDBJ whole genome shotgun (WGS) entry which is preliminary data.</text>
</comment>
<sequence length="111" mass="12348">MCALDSPYRPLLAGLLFSSQSNDDSSEISVGLFGLLFPDALLIRLMSVRIEKEIVGLFVRFPPALPGVVPAVWLAKGVWFRPLYMLTFCQSVSPSAAMRVVETARWRDDTE</sequence>
<proteinExistence type="predicted"/>